<keyword evidence="2" id="KW-1185">Reference proteome</keyword>
<sequence>MIDEEVTQSLEQEAIALVNLSNPIRLTSTNNKLVAPVSGDTANQAQSASVELLDGSISMKSLLVMIKKRKLENSDVQVKLEESIEPICSESTSESPDDARLPSFRTIFHSSPQETEKCVPSFIKCKYRTGKCHNMRALKSCGDYHNLCNYHRLRANANQRKLDRKKKEQRLQQQYHSATALSPPLALVPQSSSHAAAAALASLVAARPQYHLNVFQQQRPIFAVQEVSKNRCTSVRPKEEDACSY</sequence>
<dbReference type="EMBL" id="CCYD01000193">
    <property type="protein sequence ID" value="CEG36327.1"/>
    <property type="molecule type" value="Genomic_DNA"/>
</dbReference>
<dbReference type="Proteomes" id="UP000054928">
    <property type="component" value="Unassembled WGS sequence"/>
</dbReference>
<protein>
    <submittedName>
        <fullName evidence="1">Uncharacterized protein</fullName>
    </submittedName>
</protein>
<dbReference type="GeneID" id="36397472"/>
<reference evidence="2" key="1">
    <citation type="submission" date="2014-09" db="EMBL/GenBank/DDBJ databases">
        <authorList>
            <person name="Sharma Rahul"/>
            <person name="Thines Marco"/>
        </authorList>
    </citation>
    <scope>NUCLEOTIDE SEQUENCE [LARGE SCALE GENOMIC DNA]</scope>
</reference>
<dbReference type="OMA" id="QFATATQ"/>
<evidence type="ECO:0000313" key="1">
    <source>
        <dbReference type="EMBL" id="CEG36327.1"/>
    </source>
</evidence>
<evidence type="ECO:0000313" key="2">
    <source>
        <dbReference type="Proteomes" id="UP000054928"/>
    </source>
</evidence>
<accession>A0A0P1A846</accession>
<name>A0A0P1A846_PLAHL</name>
<dbReference type="RefSeq" id="XP_024572696.1">
    <property type="nucleotide sequence ID" value="XM_024719579.1"/>
</dbReference>
<dbReference type="AlphaFoldDB" id="A0A0P1A846"/>
<proteinExistence type="predicted"/>
<organism evidence="1 2">
    <name type="scientific">Plasmopara halstedii</name>
    <name type="common">Downy mildew of sunflower</name>
    <dbReference type="NCBI Taxonomy" id="4781"/>
    <lineage>
        <taxon>Eukaryota</taxon>
        <taxon>Sar</taxon>
        <taxon>Stramenopiles</taxon>
        <taxon>Oomycota</taxon>
        <taxon>Peronosporomycetes</taxon>
        <taxon>Peronosporales</taxon>
        <taxon>Peronosporaceae</taxon>
        <taxon>Plasmopara</taxon>
    </lineage>
</organism>
<dbReference type="OrthoDB" id="126773at2759"/>